<evidence type="ECO:0000256" key="2">
    <source>
        <dbReference type="SAM" id="Phobius"/>
    </source>
</evidence>
<name>A0A377HHG8_9BACL</name>
<accession>A0A377HHG8</accession>
<evidence type="ECO:0000256" key="1">
    <source>
        <dbReference type="SAM" id="MobiDB-lite"/>
    </source>
</evidence>
<proteinExistence type="predicted"/>
<dbReference type="OrthoDB" id="2352590at2"/>
<reference evidence="3 4" key="1">
    <citation type="submission" date="2018-06" db="EMBL/GenBank/DDBJ databases">
        <authorList>
            <consortium name="Pathogen Informatics"/>
            <person name="Doyle S."/>
        </authorList>
    </citation>
    <scope>NUCLEOTIDE SEQUENCE [LARGE SCALE GENOMIC DNA]</scope>
    <source>
        <strain evidence="3 4">NCTC13163</strain>
    </source>
</reference>
<feature type="compositionally biased region" description="Polar residues" evidence="1">
    <location>
        <begin position="52"/>
        <end position="61"/>
    </location>
</feature>
<dbReference type="STRING" id="1397694.GCA_000702585_03075"/>
<gene>
    <name evidence="3" type="ORF">NCTC13163_03216</name>
</gene>
<sequence length="192" mass="21198">MNFTARHIAYLSGVLLLISLAANVFFYQQVTAVTSYSNASETENESVAPFESATSEATSADTEPIVTSTETERMEELTTRATRFVEYAFTITKDSYTTQKRQAKDVMSEELAATLFAADGSDVGTFETTVRDIEVFPSVSGEDCLVRFEQDLLITETGYEETTQELLALTFESIEGRLIVTEMEDLTPEGGI</sequence>
<dbReference type="EMBL" id="UGGP01000002">
    <property type="protein sequence ID" value="STO53235.1"/>
    <property type="molecule type" value="Genomic_DNA"/>
</dbReference>
<protein>
    <submittedName>
        <fullName evidence="3">Uncharacterized protein</fullName>
    </submittedName>
</protein>
<organism evidence="3 4">
    <name type="scientific">Exiguobacterium aurantiacum</name>
    <dbReference type="NCBI Taxonomy" id="33987"/>
    <lineage>
        <taxon>Bacteria</taxon>
        <taxon>Bacillati</taxon>
        <taxon>Bacillota</taxon>
        <taxon>Bacilli</taxon>
        <taxon>Bacillales</taxon>
        <taxon>Bacillales Family XII. Incertae Sedis</taxon>
        <taxon>Exiguobacterium</taxon>
    </lineage>
</organism>
<dbReference type="RefSeq" id="WP_029336111.1">
    <property type="nucleotide sequence ID" value="NZ_UGGP01000002.1"/>
</dbReference>
<keyword evidence="2" id="KW-0472">Membrane</keyword>
<feature type="region of interest" description="Disordered" evidence="1">
    <location>
        <begin position="41"/>
        <end position="64"/>
    </location>
</feature>
<dbReference type="AlphaFoldDB" id="A0A377HHG8"/>
<keyword evidence="2" id="KW-1133">Transmembrane helix</keyword>
<evidence type="ECO:0000313" key="3">
    <source>
        <dbReference type="EMBL" id="STO53235.1"/>
    </source>
</evidence>
<feature type="transmembrane region" description="Helical" evidence="2">
    <location>
        <begin position="7"/>
        <end position="27"/>
    </location>
</feature>
<evidence type="ECO:0000313" key="4">
    <source>
        <dbReference type="Proteomes" id="UP000254060"/>
    </source>
</evidence>
<keyword evidence="2" id="KW-0812">Transmembrane</keyword>
<dbReference type="Proteomes" id="UP000254060">
    <property type="component" value="Unassembled WGS sequence"/>
</dbReference>